<dbReference type="InterPro" id="IPR003719">
    <property type="entry name" value="Phenazine_PhzF-like"/>
</dbReference>
<dbReference type="AlphaFoldDB" id="A0A2T0W1H5"/>
<dbReference type="Pfam" id="PF02567">
    <property type="entry name" value="PhzC-PhzF"/>
    <property type="match status" value="1"/>
</dbReference>
<comment type="caution">
    <text evidence="3">The sequence shown here is derived from an EMBL/GenBank/DDBJ whole genome shotgun (WGS) entry which is preliminary data.</text>
</comment>
<dbReference type="NCBIfam" id="TIGR00654">
    <property type="entry name" value="PhzF_family"/>
    <property type="match status" value="1"/>
</dbReference>
<dbReference type="PANTHER" id="PTHR13774:SF32">
    <property type="entry name" value="ANTISENSE-ENHANCING SEQUENCE 1"/>
    <property type="match status" value="1"/>
</dbReference>
<evidence type="ECO:0000256" key="1">
    <source>
        <dbReference type="ARBA" id="ARBA00008270"/>
    </source>
</evidence>
<gene>
    <name evidence="3" type="ORF">CLV80_103118</name>
</gene>
<proteinExistence type="inferred from homology"/>
<evidence type="ECO:0000313" key="4">
    <source>
        <dbReference type="Proteomes" id="UP000238007"/>
    </source>
</evidence>
<feature type="active site" evidence="2">
    <location>
        <position position="45"/>
    </location>
</feature>
<dbReference type="OrthoDB" id="9788221at2"/>
<protein>
    <submittedName>
        <fullName evidence="3">Trans-2,3-dihydro-3-hydroxyanthranilate isomerase</fullName>
    </submittedName>
</protein>
<evidence type="ECO:0000313" key="3">
    <source>
        <dbReference type="EMBL" id="PRY78793.1"/>
    </source>
</evidence>
<dbReference type="PIRSF" id="PIRSF016184">
    <property type="entry name" value="PhzC_PhzF"/>
    <property type="match status" value="1"/>
</dbReference>
<dbReference type="PANTHER" id="PTHR13774">
    <property type="entry name" value="PHENAZINE BIOSYNTHESIS PROTEIN"/>
    <property type="match status" value="1"/>
</dbReference>
<dbReference type="GO" id="GO:0005737">
    <property type="term" value="C:cytoplasm"/>
    <property type="evidence" value="ECO:0007669"/>
    <property type="project" value="TreeGrafter"/>
</dbReference>
<reference evidence="3 4" key="1">
    <citation type="submission" date="2018-03" db="EMBL/GenBank/DDBJ databases">
        <title>Genomic Encyclopedia of Archaeal and Bacterial Type Strains, Phase II (KMG-II): from individual species to whole genera.</title>
        <authorList>
            <person name="Goeker M."/>
        </authorList>
    </citation>
    <scope>NUCLEOTIDE SEQUENCE [LARGE SCALE GENOMIC DNA]</scope>
    <source>
        <strain evidence="3 4">DSM 101533</strain>
    </source>
</reference>
<name>A0A2T0W1H5_9RHOB</name>
<dbReference type="EMBL" id="PVTP01000003">
    <property type="protein sequence ID" value="PRY78793.1"/>
    <property type="molecule type" value="Genomic_DNA"/>
</dbReference>
<accession>A0A2T0W1H5</accession>
<sequence length="283" mass="29905">MTHYVVYDVFTTQPFGGNQLAVIPDAAAILETDLQKIAREFNFSETTFVYPPSDPAHTAKVRIFTPTMEVAFAGHPTIGTAIALRDRGHTGDMVLELGVGPIPCRFDGDTASFTTSAPLERISEPETALVAAALGLPATAITSATHSPIQCSLGLTFVIAELSDRESLAACAPSIDAIRKGAAKYPAGLDFAIYAYVRDGNEIDSRMFAPLDDIPEDPATGSAAATLAALLTEQTQAPQQLSITQGEDMGRPSFITATTLLKTPVPVTISGSAVRTMEGQLVY</sequence>
<evidence type="ECO:0000256" key="2">
    <source>
        <dbReference type="PIRSR" id="PIRSR016184-1"/>
    </source>
</evidence>
<dbReference type="Gene3D" id="3.10.310.10">
    <property type="entry name" value="Diaminopimelate Epimerase, Chain A, domain 1"/>
    <property type="match status" value="2"/>
</dbReference>
<comment type="similarity">
    <text evidence="1">Belongs to the PhzF family.</text>
</comment>
<organism evidence="3 4">
    <name type="scientific">Yoonia maritima</name>
    <dbReference type="NCBI Taxonomy" id="1435347"/>
    <lineage>
        <taxon>Bacteria</taxon>
        <taxon>Pseudomonadati</taxon>
        <taxon>Pseudomonadota</taxon>
        <taxon>Alphaproteobacteria</taxon>
        <taxon>Rhodobacterales</taxon>
        <taxon>Paracoccaceae</taxon>
        <taxon>Yoonia</taxon>
    </lineage>
</organism>
<dbReference type="RefSeq" id="WP_106355600.1">
    <property type="nucleotide sequence ID" value="NZ_PVTP01000003.1"/>
</dbReference>
<keyword evidence="3" id="KW-0413">Isomerase</keyword>
<keyword evidence="4" id="KW-1185">Reference proteome</keyword>
<dbReference type="GO" id="GO:0016853">
    <property type="term" value="F:isomerase activity"/>
    <property type="evidence" value="ECO:0007669"/>
    <property type="project" value="UniProtKB-KW"/>
</dbReference>
<dbReference type="Proteomes" id="UP000238007">
    <property type="component" value="Unassembled WGS sequence"/>
</dbReference>
<dbReference type="SUPFAM" id="SSF54506">
    <property type="entry name" value="Diaminopimelate epimerase-like"/>
    <property type="match status" value="1"/>
</dbReference>